<dbReference type="Proteomes" id="UP001056120">
    <property type="component" value="Linkage Group LG07"/>
</dbReference>
<evidence type="ECO:0000313" key="2">
    <source>
        <dbReference type="Proteomes" id="UP001056120"/>
    </source>
</evidence>
<name>A0ACB9ITH5_9ASTR</name>
<dbReference type="EMBL" id="CM042024">
    <property type="protein sequence ID" value="KAI3810751.1"/>
    <property type="molecule type" value="Genomic_DNA"/>
</dbReference>
<organism evidence="1 2">
    <name type="scientific">Smallanthus sonchifolius</name>
    <dbReference type="NCBI Taxonomy" id="185202"/>
    <lineage>
        <taxon>Eukaryota</taxon>
        <taxon>Viridiplantae</taxon>
        <taxon>Streptophyta</taxon>
        <taxon>Embryophyta</taxon>
        <taxon>Tracheophyta</taxon>
        <taxon>Spermatophyta</taxon>
        <taxon>Magnoliopsida</taxon>
        <taxon>eudicotyledons</taxon>
        <taxon>Gunneridae</taxon>
        <taxon>Pentapetalae</taxon>
        <taxon>asterids</taxon>
        <taxon>campanulids</taxon>
        <taxon>Asterales</taxon>
        <taxon>Asteraceae</taxon>
        <taxon>Asteroideae</taxon>
        <taxon>Heliantheae alliance</taxon>
        <taxon>Millerieae</taxon>
        <taxon>Smallanthus</taxon>
    </lineage>
</organism>
<comment type="caution">
    <text evidence="1">The sequence shown here is derived from an EMBL/GenBank/DDBJ whole genome shotgun (WGS) entry which is preliminary data.</text>
</comment>
<evidence type="ECO:0000313" key="1">
    <source>
        <dbReference type="EMBL" id="KAI3810751.1"/>
    </source>
</evidence>
<sequence>MPRTRSQGLPPKPPTDKSSFSSSSIKVSTSSFLPTSDSTSQSKPQAFDYTPKSSSHNPPPPSRTPSPEPIAQMANRTVYQQATIGFTSEASPITLPNITNDKSWQIPSYIMTAITNSCQFHGRDDEDAPAHITRITRLCSTFSIEGVNLDARYLQVFPFSLAGRAAVWFDSQPAGTFTTWAGLRDAFLAKYYPPAKASRLRDQIHSFRMEPDEPYHLAWERFQTLISRCSQHGLSDWALVEKFYNGLTPEIKARFDTSAGGQLMGKKSVVECHNLFESFAHSDMDYSAASRTSIPVTSTSSSSRGVHQVSLDSSVAAALDRIEKTFTKELNEIKKKVDRCEVCRGGHDTLECPTLTLEHVEFVAGQSRGPFNNNNNYNSNWRNNNNNFRSSGNPHGFPSGQYQSRGPGLYEPRGSGQTGQFGSSGSGGQFASGGSNQEGQVSGSGSEASLGRIEDLLAQLVVKDQATQKALTELGNFAKTQDQINKNQDLHMKNQQSALLDLQRTVGGLAKQLQEYPPGQFSGNTHSNPANHSAKAITTRSGKSLGEVVRERVEVEDEEEVDEEIEMEAPGKVHIRLDPASTAHTEEPQVEKRVAKQPIVVKPSPLVDHSRVPYPARLKHQKYAKEYGKFLEMFKQLKINLPFIEALQSMPKYAKFLKDLLTRKDRIGEFSNIPLTGGCSAVVLNKLPEKLTDPGTFTIPCLFGGAITPAHALADLGASINLMPFSLYEKLGLGELIPTRMSLSLADRSVKYPRGIIDNLLVKVDKFVFPVDFVVLDMEADERVPIILGRPFLRTAKAIIDVFDGKISLRAGDEIVTFEIDRSMQHPSGSDDYSGPCHSVYFIDSFISCVDQCIGFISGADLVSEGVDDEELDDESEEVEPTWVPETLELCEIRDESESKPVDTTPLELKVLPSHLEYAFLGENSSMPVIVSSKLTEEEKRKLIEVLKEHKEAIAWRLSDIKGISPTFCTHRILMEDEFKPVVQPHRRLNPNMKEVVRKEVLKLMEAGLIYPISDSSWVSPTQVVPKKGGMTVVVNEKNELIPSRTVTGWRVCIDYRKLNDATRKDHFLLPFIDQMLERLAGQQFYCFLDGFFGYFQIPISPEDQEKMTFTCPYGTYAYRRMPFGLCNAPATFQRCMIAIFQDMVESSMEVFTDDFSVYGDSFDHCLGNLARMMKRCVETKLMLNWEKCDFMVTEGIVLGHKISRAGIEVDRAKIDTISRLPPPTSVKSIRSFLGHAGFYRRFIKDFSKITRPMTRLLEKDVPFVFDKECLQAFDFLKEKLVSAPILVSPDWSLPFELMCDASDYAVGAVLGQRRENHFHPIYYVSKTLNDAQENYTTTEKELLAKDAKPRLIRWILLLSEFDIEIKDKKGAENVAADHLSRLEDPSREEIREEAIGDRFPHESIDFIAAEKEGLPWFSDLANYLTNGYVMKDMNAQQKRKLFRDARKYIWDDPYLFRIGGDHILRRCVRKEEGLDILRHVHEGLTGGHHGAHTTAQKVFDCGFFWPTVVEDAIEFVKTCDACQRTGNISSKNEMPQNPIQVLEIFDVWGIDVMGPFPSSSGNRYILVAIDYVLKWVEAQALPTNDARAVVRFLKKLFTRFGIPKAIISDRGTHFCNAVMEKALERYGVTHRLNTPFMIVYGKACHLPVELEHRALWALKTVNLDLTQAARRRFFQIHELEALRDAAYERSWSIKEKTKALHDRKLMGLKEFKAGDKVLLYNLRFKLFPGKLKSKWTGPYVVKEVFPHGAVELYDEASGGSWKVNGHRLKHNLGGPIDENEREEFITEEMQRLARKRVSRYKTLRPYLISIRAKLFTTYAFVNGNPILFHFIFGFNREWNAIRMSGEGSSSRSGRKRGPTARPRGTRKQSPQPIVYHRQVSYSGPGVAHGQSTRLRDSPLLQFELDSGEMQKLTTLITVDLLPYRRIDWSLLDRLGARARVEQLLGEKFRRVLDCDARQYKEITLEFHSTFDYKQGNFNEREAVFFSLGRRPYEMTIPQFAVATQFYTDEEVQSAEFRNSLQGVFKRRHPNSVQVEEIARFWSTISIVPYSNNMVASDIIDPVYRFIHKILAATLVGRGQGDNKVNQVSLFCLMCMVEGQSANLATIFAWSMRRPWRGGPGARIYCGPYVTWLAESLGVFDRYSRDRMREGPQPCFMSVRDLQSAGILTYTTPVAWADIRPGPQVQLPPGSDAAASMQSGIPTRYQRQTTRQEMPARQYPLRQPRPDPLTLDSLYDSMQTGFGDLRGYVDEQFDGVRQVMEESRQVHEHGQHRLEDSMRYMMEGLRLGVPHYLRQPQPGPSIMQGVAPYRIYEQGSEESDDDE</sequence>
<gene>
    <name evidence="1" type="ORF">L1987_20373</name>
</gene>
<accession>A0ACB9ITH5</accession>
<proteinExistence type="predicted"/>
<protein>
    <submittedName>
        <fullName evidence="1">Uncharacterized protein</fullName>
    </submittedName>
</protein>
<reference evidence="1 2" key="2">
    <citation type="journal article" date="2022" name="Mol. Ecol. Resour.">
        <title>The genomes of chicory, endive, great burdock and yacon provide insights into Asteraceae paleo-polyploidization history and plant inulin production.</title>
        <authorList>
            <person name="Fan W."/>
            <person name="Wang S."/>
            <person name="Wang H."/>
            <person name="Wang A."/>
            <person name="Jiang F."/>
            <person name="Liu H."/>
            <person name="Zhao H."/>
            <person name="Xu D."/>
            <person name="Zhang Y."/>
        </authorList>
    </citation>
    <scope>NUCLEOTIDE SEQUENCE [LARGE SCALE GENOMIC DNA]</scope>
    <source>
        <strain evidence="2">cv. Yunnan</strain>
        <tissue evidence="1">Leaves</tissue>
    </source>
</reference>
<keyword evidence="2" id="KW-1185">Reference proteome</keyword>
<reference evidence="2" key="1">
    <citation type="journal article" date="2022" name="Mol. Ecol. Resour.">
        <title>The genomes of chicory, endive, great burdock and yacon provide insights into Asteraceae palaeo-polyploidization history and plant inulin production.</title>
        <authorList>
            <person name="Fan W."/>
            <person name="Wang S."/>
            <person name="Wang H."/>
            <person name="Wang A."/>
            <person name="Jiang F."/>
            <person name="Liu H."/>
            <person name="Zhao H."/>
            <person name="Xu D."/>
            <person name="Zhang Y."/>
        </authorList>
    </citation>
    <scope>NUCLEOTIDE SEQUENCE [LARGE SCALE GENOMIC DNA]</scope>
    <source>
        <strain evidence="2">cv. Yunnan</strain>
    </source>
</reference>